<dbReference type="InterPro" id="IPR025164">
    <property type="entry name" value="Toastrack_DUF4097"/>
</dbReference>
<dbReference type="Pfam" id="PF13349">
    <property type="entry name" value="DUF4097"/>
    <property type="match status" value="1"/>
</dbReference>
<accession>A0A1G5L3Z8</accession>
<dbReference type="PANTHER" id="PTHR34094">
    <property type="match status" value="1"/>
</dbReference>
<dbReference type="PANTHER" id="PTHR34094:SF1">
    <property type="entry name" value="PROTEIN FAM185A"/>
    <property type="match status" value="1"/>
</dbReference>
<sequence>MSTKKWLALALVCIGIGLLGTSVYGFQFKDDREAYSKRWELSTGGLQDDLQNIQLDGNFNADIEFIVSPDNTGYIEVDGKWAPEVIQSFEEASFTDGTFQLTLQKHNRLKLFSFNWNWGEPDSRITVALPKGYPLNDVTLHSSSADWDITGLNAESLEMKSTSGSIVLHDIQVPRMELSLTSGDIAASSIQGDLAVEQTSGSFTAKQVDGKVNSVIQSGDVEIAQLNGEANVEFTSGSIDIQQSHAAPIQVSGTSGDISIQAAPDFDGIYEAKATSGDVNIPESPGISQDVIQARTTSGSIRITQPR</sequence>
<name>A0A1G5L3Z8_9BACL</name>
<protein>
    <submittedName>
        <fullName evidence="2">Putative adhesin</fullName>
    </submittedName>
</protein>
<feature type="domain" description="DUF4097" evidence="1">
    <location>
        <begin position="89"/>
        <end position="299"/>
    </location>
</feature>
<reference evidence="3" key="1">
    <citation type="submission" date="2016-10" db="EMBL/GenBank/DDBJ databases">
        <authorList>
            <person name="Varghese N."/>
            <person name="Submissions S."/>
        </authorList>
    </citation>
    <scope>NUCLEOTIDE SEQUENCE [LARGE SCALE GENOMIC DNA]</scope>
    <source>
        <strain evidence="3">BL9</strain>
    </source>
</reference>
<gene>
    <name evidence="2" type="ORF">SAMN05720606_11947</name>
</gene>
<dbReference type="EMBL" id="FMVM01000019">
    <property type="protein sequence ID" value="SCZ07098.1"/>
    <property type="molecule type" value="Genomic_DNA"/>
</dbReference>
<evidence type="ECO:0000259" key="1">
    <source>
        <dbReference type="Pfam" id="PF13349"/>
    </source>
</evidence>
<evidence type="ECO:0000313" key="2">
    <source>
        <dbReference type="EMBL" id="SCZ07098.1"/>
    </source>
</evidence>
<dbReference type="Proteomes" id="UP000198538">
    <property type="component" value="Unassembled WGS sequence"/>
</dbReference>
<dbReference type="RefSeq" id="WP_090924126.1">
    <property type="nucleotide sequence ID" value="NZ_FMVM01000019.1"/>
</dbReference>
<proteinExistence type="predicted"/>
<dbReference type="AlphaFoldDB" id="A0A1G5L3Z8"/>
<organism evidence="2 3">
    <name type="scientific">Paenibacillus polysaccharolyticus</name>
    <dbReference type="NCBI Taxonomy" id="582692"/>
    <lineage>
        <taxon>Bacteria</taxon>
        <taxon>Bacillati</taxon>
        <taxon>Bacillota</taxon>
        <taxon>Bacilli</taxon>
        <taxon>Bacillales</taxon>
        <taxon>Paenibacillaceae</taxon>
        <taxon>Paenibacillus</taxon>
    </lineage>
</organism>
<evidence type="ECO:0000313" key="3">
    <source>
        <dbReference type="Proteomes" id="UP000198538"/>
    </source>
</evidence>
<dbReference type="STRING" id="582692.SAMN05720606_11947"/>
<keyword evidence="3" id="KW-1185">Reference proteome</keyword>